<proteinExistence type="predicted"/>
<evidence type="ECO:0000313" key="1">
    <source>
        <dbReference type="EMBL" id="MFC7408800.1"/>
    </source>
</evidence>
<name>A0ABW2QH81_9BURK</name>
<dbReference type="EMBL" id="JBHTCA010000004">
    <property type="protein sequence ID" value="MFC7408800.1"/>
    <property type="molecule type" value="Genomic_DNA"/>
</dbReference>
<dbReference type="RefSeq" id="WP_382221615.1">
    <property type="nucleotide sequence ID" value="NZ_JBHTCA010000004.1"/>
</dbReference>
<dbReference type="Proteomes" id="UP001596501">
    <property type="component" value="Unassembled WGS sequence"/>
</dbReference>
<sequence length="149" mass="15136">MATCLTWAAAGPSHAQDNESGALQACLAAWGEHPFGPNPSYRTLATSVKVFGIGPGTADREVTAGPSLVMVNPGVNVMGGSAIELLNPQGWYCLRAAVNVMGGMDIKLHCSARLASSSNGASVMSGENTAKGVSVMGAIKVERVGCSNS</sequence>
<organism evidence="1 2">
    <name type="scientific">Hydrogenophaga atypica</name>
    <dbReference type="NCBI Taxonomy" id="249409"/>
    <lineage>
        <taxon>Bacteria</taxon>
        <taxon>Pseudomonadati</taxon>
        <taxon>Pseudomonadota</taxon>
        <taxon>Betaproteobacteria</taxon>
        <taxon>Burkholderiales</taxon>
        <taxon>Comamonadaceae</taxon>
        <taxon>Hydrogenophaga</taxon>
    </lineage>
</organism>
<evidence type="ECO:0000313" key="2">
    <source>
        <dbReference type="Proteomes" id="UP001596501"/>
    </source>
</evidence>
<accession>A0ABW2QH81</accession>
<comment type="caution">
    <text evidence="1">The sequence shown here is derived from an EMBL/GenBank/DDBJ whole genome shotgun (WGS) entry which is preliminary data.</text>
</comment>
<protein>
    <submittedName>
        <fullName evidence="1">Uncharacterized protein</fullName>
    </submittedName>
</protein>
<keyword evidence="2" id="KW-1185">Reference proteome</keyword>
<gene>
    <name evidence="1" type="ORF">ACFQPB_08000</name>
</gene>
<reference evidence="2" key="1">
    <citation type="journal article" date="2019" name="Int. J. Syst. Evol. Microbiol.">
        <title>The Global Catalogue of Microorganisms (GCM) 10K type strain sequencing project: providing services to taxonomists for standard genome sequencing and annotation.</title>
        <authorList>
            <consortium name="The Broad Institute Genomics Platform"/>
            <consortium name="The Broad Institute Genome Sequencing Center for Infectious Disease"/>
            <person name="Wu L."/>
            <person name="Ma J."/>
        </authorList>
    </citation>
    <scope>NUCLEOTIDE SEQUENCE [LARGE SCALE GENOMIC DNA]</scope>
    <source>
        <strain evidence="2">CGMCC 1.12371</strain>
    </source>
</reference>